<feature type="transmembrane region" description="Helical" evidence="5">
    <location>
        <begin position="22"/>
        <end position="40"/>
    </location>
</feature>
<proteinExistence type="predicted"/>
<feature type="domain" description="Peptidase S54 rhomboid" evidence="6">
    <location>
        <begin position="67"/>
        <end position="198"/>
    </location>
</feature>
<evidence type="ECO:0000313" key="7">
    <source>
        <dbReference type="EMBL" id="GGG25203.1"/>
    </source>
</evidence>
<dbReference type="SUPFAM" id="SSF144091">
    <property type="entry name" value="Rhomboid-like"/>
    <property type="match status" value="1"/>
</dbReference>
<dbReference type="GO" id="GO:0016020">
    <property type="term" value="C:membrane"/>
    <property type="evidence" value="ECO:0007669"/>
    <property type="project" value="UniProtKB-SubCell"/>
</dbReference>
<dbReference type="InterPro" id="IPR035952">
    <property type="entry name" value="Rhomboid-like_sf"/>
</dbReference>
<keyword evidence="2 5" id="KW-0812">Transmembrane</keyword>
<feature type="transmembrane region" description="Helical" evidence="5">
    <location>
        <begin position="154"/>
        <end position="172"/>
    </location>
</feature>
<gene>
    <name evidence="7" type="ORF">GCM10007304_43780</name>
</gene>
<dbReference type="Proteomes" id="UP000654257">
    <property type="component" value="Unassembled WGS sequence"/>
</dbReference>
<evidence type="ECO:0000256" key="1">
    <source>
        <dbReference type="ARBA" id="ARBA00004141"/>
    </source>
</evidence>
<feature type="transmembrane region" description="Helical" evidence="5">
    <location>
        <begin position="178"/>
        <end position="198"/>
    </location>
</feature>
<accession>A0A917LHW4</accession>
<keyword evidence="3 5" id="KW-1133">Transmembrane helix</keyword>
<evidence type="ECO:0000313" key="8">
    <source>
        <dbReference type="Proteomes" id="UP000654257"/>
    </source>
</evidence>
<organism evidence="7 8">
    <name type="scientific">Rhodococcoides trifolii</name>
    <dbReference type="NCBI Taxonomy" id="908250"/>
    <lineage>
        <taxon>Bacteria</taxon>
        <taxon>Bacillati</taxon>
        <taxon>Actinomycetota</taxon>
        <taxon>Actinomycetes</taxon>
        <taxon>Mycobacteriales</taxon>
        <taxon>Nocardiaceae</taxon>
        <taxon>Rhodococcoides</taxon>
    </lineage>
</organism>
<dbReference type="GO" id="GO:0004252">
    <property type="term" value="F:serine-type endopeptidase activity"/>
    <property type="evidence" value="ECO:0007669"/>
    <property type="project" value="InterPro"/>
</dbReference>
<reference evidence="7" key="2">
    <citation type="submission" date="2020-09" db="EMBL/GenBank/DDBJ databases">
        <authorList>
            <person name="Sun Q."/>
            <person name="Sedlacek I."/>
        </authorList>
    </citation>
    <scope>NUCLEOTIDE SEQUENCE</scope>
    <source>
        <strain evidence="7">CCM 7905</strain>
    </source>
</reference>
<reference evidence="7" key="1">
    <citation type="journal article" date="2014" name="Int. J. Syst. Evol. Microbiol.">
        <title>Complete genome sequence of Corynebacterium casei LMG S-19264T (=DSM 44701T), isolated from a smear-ripened cheese.</title>
        <authorList>
            <consortium name="US DOE Joint Genome Institute (JGI-PGF)"/>
            <person name="Walter F."/>
            <person name="Albersmeier A."/>
            <person name="Kalinowski J."/>
            <person name="Ruckert C."/>
        </authorList>
    </citation>
    <scope>NUCLEOTIDE SEQUENCE</scope>
    <source>
        <strain evidence="7">CCM 7905</strain>
    </source>
</reference>
<name>A0A917LHW4_9NOCA</name>
<evidence type="ECO:0000259" key="6">
    <source>
        <dbReference type="Pfam" id="PF01694"/>
    </source>
</evidence>
<keyword evidence="4 5" id="KW-0472">Membrane</keyword>
<evidence type="ECO:0000256" key="3">
    <source>
        <dbReference type="ARBA" id="ARBA00022989"/>
    </source>
</evidence>
<evidence type="ECO:0000256" key="5">
    <source>
        <dbReference type="SAM" id="Phobius"/>
    </source>
</evidence>
<evidence type="ECO:0000256" key="2">
    <source>
        <dbReference type="ARBA" id="ARBA00022692"/>
    </source>
</evidence>
<dbReference type="EMBL" id="BMCU01000006">
    <property type="protein sequence ID" value="GGG25203.1"/>
    <property type="molecule type" value="Genomic_DNA"/>
</dbReference>
<dbReference type="AlphaFoldDB" id="A0A917LHW4"/>
<feature type="transmembrane region" description="Helical" evidence="5">
    <location>
        <begin position="87"/>
        <end position="112"/>
    </location>
</feature>
<protein>
    <recommendedName>
        <fullName evidence="6">Peptidase S54 rhomboid domain-containing protein</fullName>
    </recommendedName>
</protein>
<dbReference type="InterPro" id="IPR022764">
    <property type="entry name" value="Peptidase_S54_rhomboid_dom"/>
</dbReference>
<keyword evidence="8" id="KW-1185">Reference proteome</keyword>
<comment type="caution">
    <text evidence="7">The sequence shown here is derived from an EMBL/GenBank/DDBJ whole genome shotgun (WGS) entry which is preliminary data.</text>
</comment>
<comment type="subcellular location">
    <subcellularLocation>
        <location evidence="1">Membrane</location>
        <topology evidence="1">Multi-pass membrane protein</topology>
    </subcellularLocation>
</comment>
<dbReference type="Pfam" id="PF01694">
    <property type="entry name" value="Rhomboid"/>
    <property type="match status" value="1"/>
</dbReference>
<sequence>MIDPSTGMLVPERAAQNSTRPLWLRAGLLTASFVALLYVIEAVDVATGLRLDNAGIEPREVDGLRGIAFAPLLHHGWDHLFANTGPILVLGFVVMMSGIGRGLAATAVIWIVGGFGTWLTGGALSIHVGASGLVFGWLAYLIVRGVFTRSLLQLLLGVLVLLVYGSVLWGVLPGQEGISWQGHLFGAVGGVIAAWVLASDVRRARRTGDSATLAPR</sequence>
<evidence type="ECO:0000256" key="4">
    <source>
        <dbReference type="ARBA" id="ARBA00023136"/>
    </source>
</evidence>
<feature type="transmembrane region" description="Helical" evidence="5">
    <location>
        <begin position="118"/>
        <end position="142"/>
    </location>
</feature>
<dbReference type="Gene3D" id="1.20.1540.10">
    <property type="entry name" value="Rhomboid-like"/>
    <property type="match status" value="1"/>
</dbReference>